<gene>
    <name evidence="1" type="ORF">RF55_17669</name>
</gene>
<dbReference type="AlphaFoldDB" id="A0A0J7K2D8"/>
<organism evidence="1 2">
    <name type="scientific">Lasius niger</name>
    <name type="common">Black garden ant</name>
    <dbReference type="NCBI Taxonomy" id="67767"/>
    <lineage>
        <taxon>Eukaryota</taxon>
        <taxon>Metazoa</taxon>
        <taxon>Ecdysozoa</taxon>
        <taxon>Arthropoda</taxon>
        <taxon>Hexapoda</taxon>
        <taxon>Insecta</taxon>
        <taxon>Pterygota</taxon>
        <taxon>Neoptera</taxon>
        <taxon>Endopterygota</taxon>
        <taxon>Hymenoptera</taxon>
        <taxon>Apocrita</taxon>
        <taxon>Aculeata</taxon>
        <taxon>Formicoidea</taxon>
        <taxon>Formicidae</taxon>
        <taxon>Formicinae</taxon>
        <taxon>Lasius</taxon>
        <taxon>Lasius</taxon>
    </lineage>
</organism>
<protein>
    <submittedName>
        <fullName evidence="1">Biotin and thiamin synthesis associated</fullName>
    </submittedName>
</protein>
<keyword evidence="2" id="KW-1185">Reference proteome</keyword>
<reference evidence="1 2" key="1">
    <citation type="submission" date="2015-04" db="EMBL/GenBank/DDBJ databases">
        <title>Lasius niger genome sequencing.</title>
        <authorList>
            <person name="Konorov E.A."/>
            <person name="Nikitin M.A."/>
            <person name="Kirill M.V."/>
            <person name="Chang P."/>
        </authorList>
    </citation>
    <scope>NUCLEOTIDE SEQUENCE [LARGE SCALE GENOMIC DNA]</scope>
    <source>
        <tissue evidence="1">Whole</tissue>
    </source>
</reference>
<evidence type="ECO:0000313" key="1">
    <source>
        <dbReference type="EMBL" id="KMQ84482.1"/>
    </source>
</evidence>
<dbReference type="Proteomes" id="UP000036403">
    <property type="component" value="Unassembled WGS sequence"/>
</dbReference>
<sequence length="91" mass="9808">RTGLDCVDLGVDEDLNVLDVLEDLDDPGELVLKALGVVGLVVLEDPVVLMDLVVLKDLVVLEDLVTGARQIRAGILSVRELLLRPLLLSVL</sequence>
<evidence type="ECO:0000313" key="2">
    <source>
        <dbReference type="Proteomes" id="UP000036403"/>
    </source>
</evidence>
<proteinExistence type="predicted"/>
<dbReference type="PaxDb" id="67767-A0A0J7K2D8"/>
<name>A0A0J7K2D8_LASNI</name>
<accession>A0A0J7K2D8</accession>
<feature type="non-terminal residue" evidence="1">
    <location>
        <position position="1"/>
    </location>
</feature>
<comment type="caution">
    <text evidence="1">The sequence shown here is derived from an EMBL/GenBank/DDBJ whole genome shotgun (WGS) entry which is preliminary data.</text>
</comment>
<dbReference type="EMBL" id="LBMM01016283">
    <property type="protein sequence ID" value="KMQ84482.1"/>
    <property type="molecule type" value="Genomic_DNA"/>
</dbReference>